<organism evidence="1 2">
    <name type="scientific">Mythimna loreyi</name>
    <dbReference type="NCBI Taxonomy" id="667449"/>
    <lineage>
        <taxon>Eukaryota</taxon>
        <taxon>Metazoa</taxon>
        <taxon>Ecdysozoa</taxon>
        <taxon>Arthropoda</taxon>
        <taxon>Hexapoda</taxon>
        <taxon>Insecta</taxon>
        <taxon>Pterygota</taxon>
        <taxon>Neoptera</taxon>
        <taxon>Endopterygota</taxon>
        <taxon>Lepidoptera</taxon>
        <taxon>Glossata</taxon>
        <taxon>Ditrysia</taxon>
        <taxon>Noctuoidea</taxon>
        <taxon>Noctuidae</taxon>
        <taxon>Noctuinae</taxon>
        <taxon>Hadenini</taxon>
        <taxon>Mythimna</taxon>
    </lineage>
</organism>
<keyword evidence="2" id="KW-1185">Reference proteome</keyword>
<reference evidence="1" key="1">
    <citation type="submission" date="2023-03" db="EMBL/GenBank/DDBJ databases">
        <title>Chromosome-level genomes of two armyworms, Mythimna separata and Mythimna loreyi, provide insights into the biosynthesis and reception of sex pheromones.</title>
        <authorList>
            <person name="Zhao H."/>
        </authorList>
    </citation>
    <scope>NUCLEOTIDE SEQUENCE</scope>
    <source>
        <strain evidence="1">BeijingLab</strain>
    </source>
</reference>
<comment type="caution">
    <text evidence="1">The sequence shown here is derived from an EMBL/GenBank/DDBJ whole genome shotgun (WGS) entry which is preliminary data.</text>
</comment>
<gene>
    <name evidence="1" type="ORF">PYW08_015303</name>
</gene>
<sequence>MSESVTDEAKQHDVAIDPVKHIKCRIPQRLPSAQQKSQLNKPKPSEASTGVGEKKKAKTEAAPVQQRVPRFTGRPRTTELRPKSANRVKDDLNVGRSNVPAPRSARPTVPGDRFQNNNRRASTIPRKVNENTTGKQGKFTRIVVPNNVPQQQVTNSRGRDTHRGHGRMNHGLPDQEVISKQEKIAFRTEELDEFNRASPMSEKDSTLCYSQSDKMLKIQLTWQQNVTEFEKMKHDLTQRQNAILEFYSFMRTTHAKMRALGQKADMPSNDDLRVMNVANLTAEQLLQLCSCVRPDGRVGKAKDKQLPYKSSLTFDMTKLYALPSKLVATCEQTLFKRKEIINWFETLKSEDKGIGMNKLSKKINEFNAENEMLKCSLEQAKGDFLKEMNEIIEFMRKAINETVALQLRTEDLTYTITELNSHNADLRKQMYNAEHLRPNTYKAKVEELEKELKEERCKKIFMRDRLSRAEGQIKIGVERASQLEAALEQSRSQTWSLERKVQQLNEQNTSLQSEFDQELNKLRESIKENTQHLELIAEAREKLQAEKEDLVKRLEELSNNYNESIQTIKHEMNATVAKLIDAEKRNGDLIEEKNKIALKLQGLCSQLVESELRFKDLTKELQDTKHNLEQASLVEKELSSAKRDLDIAVIEIEDYRKKVAEQSATIKEYENNIKESINLEENLKSNLLNKEMYISDLEKRQSLLEKQLQESESKMESYQEQLSSLKNHIAELQKDFGDFENLNELREMVNQQRAKLLEATRQNGELAETIQNKDAELERHLDTIAEQEQLLTQRNGVIKKLTGKDEEHTNIIKLLRNNLEMRNQADMDLNQQITEKNAEVEALLTNVETRKQQISQLEKIILTLEEQLRKVTLHRRKDQEKLTLLEQRVADYESYHMEPRRKELPSNNLDSIIKILEDELGTSFDASLTNKEDDFVIPNRDRRREKLEDFECLNINKNHPMYENDHETLPTKIVMGNFVKKTYISSSDEQYKSEMQDRKKAITNMDSQKWLSTPEPINVYSATVPTIKDSNYPPFRGLLPAGSHLKDNVLSRNIHLLTSNQLRDEKKCKMFKIAGHRL</sequence>
<dbReference type="EMBL" id="CM056783">
    <property type="protein sequence ID" value="KAJ8726906.1"/>
    <property type="molecule type" value="Genomic_DNA"/>
</dbReference>
<evidence type="ECO:0000313" key="1">
    <source>
        <dbReference type="EMBL" id="KAJ8726906.1"/>
    </source>
</evidence>
<accession>A0ACC2QVF4</accession>
<evidence type="ECO:0000313" key="2">
    <source>
        <dbReference type="Proteomes" id="UP001231649"/>
    </source>
</evidence>
<name>A0ACC2QVF4_9NEOP</name>
<proteinExistence type="predicted"/>
<protein>
    <submittedName>
        <fullName evidence="1">Uncharacterized protein</fullName>
    </submittedName>
</protein>
<dbReference type="Proteomes" id="UP001231649">
    <property type="component" value="Chromosome 7"/>
</dbReference>